<keyword evidence="2" id="KW-1185">Reference proteome</keyword>
<sequence length="352" mass="37966">MSSVRRPLLLLSFAISAIAGVGQCTLAYGAESPPGETITSGPTPLAYFLHGKGPAALPVLHLGWVLAALCSFVCIVIAAMLLLAMFRRRKRGDPEALTAQGGLKLVYVGTAISVLALFGITIYMLVVLAQVADPPEEPAVTVTVTAYDWWWKIDYGQDSGGFPTANELHIPVGKPVLIQLKSADVIHAFWVPELAGKTQTVPGVMNRQWIQADRPGVYRGQCTQFCGAQHAHMALEVYAQPQADFERWLAAQRQPAPMPATPQAVRGGKLFEQRCAGCHTVRGSGSAGVQAPDLTHLLTRRLIAAGTLVNTPENLMKWIQHAQEIKPECLMPDMKLTLSEAGDLAAYLATLR</sequence>
<proteinExistence type="predicted"/>
<accession>A0ACB5QQZ8</accession>
<dbReference type="EMBL" id="BPUR01000006">
    <property type="protein sequence ID" value="GJH17508.1"/>
    <property type="molecule type" value="Genomic_DNA"/>
</dbReference>
<evidence type="ECO:0000313" key="2">
    <source>
        <dbReference type="Proteomes" id="UP001055013"/>
    </source>
</evidence>
<organism evidence="1 2">
    <name type="scientific">Caballeronia novacaledonica</name>
    <dbReference type="NCBI Taxonomy" id="1544861"/>
    <lineage>
        <taxon>Bacteria</taxon>
        <taxon>Pseudomonadati</taxon>
        <taxon>Pseudomonadota</taxon>
        <taxon>Betaproteobacteria</taxon>
        <taxon>Burkholderiales</taxon>
        <taxon>Burkholderiaceae</taxon>
        <taxon>Caballeronia</taxon>
    </lineage>
</organism>
<comment type="caution">
    <text evidence="1">The sequence shown here is derived from an EMBL/GenBank/DDBJ whole genome shotgun (WGS) entry which is preliminary data.</text>
</comment>
<protein>
    <submittedName>
        <fullName evidence="1">Cytochrome c oxidase subunit II</fullName>
    </submittedName>
</protein>
<reference evidence="1" key="1">
    <citation type="submission" date="2021-09" db="EMBL/GenBank/DDBJ databases">
        <title>Isolation and characterization of 3-chlorobenzoate degrading bacteria from soils in Shizuoka.</title>
        <authorList>
            <person name="Ifat A."/>
            <person name="Ogawa N."/>
            <person name="Kimbara K."/>
            <person name="Moriuchi R."/>
            <person name="Dohra H."/>
            <person name="Shintani M."/>
        </authorList>
    </citation>
    <scope>NUCLEOTIDE SEQUENCE</scope>
    <source>
        <strain evidence="1">19CS2-2</strain>
    </source>
</reference>
<gene>
    <name evidence="1" type="primary">coxB</name>
    <name evidence="1" type="ORF">CBA19CS22_13220</name>
</gene>
<dbReference type="Proteomes" id="UP001055013">
    <property type="component" value="Unassembled WGS sequence"/>
</dbReference>
<evidence type="ECO:0000313" key="1">
    <source>
        <dbReference type="EMBL" id="GJH17508.1"/>
    </source>
</evidence>
<name>A0ACB5QQZ8_9BURK</name>